<evidence type="ECO:0000313" key="4">
    <source>
        <dbReference type="Proteomes" id="UP001501710"/>
    </source>
</evidence>
<feature type="region of interest" description="Disordered" evidence="2">
    <location>
        <begin position="571"/>
        <end position="600"/>
    </location>
</feature>
<accession>A0ABP8CL11</accession>
<evidence type="ECO:0000256" key="2">
    <source>
        <dbReference type="SAM" id="MobiDB-lite"/>
    </source>
</evidence>
<gene>
    <name evidence="3" type="ORF">GCM10022254_65690</name>
</gene>
<feature type="region of interest" description="Disordered" evidence="2">
    <location>
        <begin position="465"/>
        <end position="495"/>
    </location>
</feature>
<keyword evidence="1" id="KW-0175">Coiled coil</keyword>
<feature type="coiled-coil region" evidence="1">
    <location>
        <begin position="948"/>
        <end position="982"/>
    </location>
</feature>
<keyword evidence="4" id="KW-1185">Reference proteome</keyword>
<dbReference type="SUPFAM" id="SSF52540">
    <property type="entry name" value="P-loop containing nucleoside triphosphate hydrolases"/>
    <property type="match status" value="1"/>
</dbReference>
<dbReference type="InterPro" id="IPR013496">
    <property type="entry name" value="CHP02680"/>
</dbReference>
<protein>
    <submittedName>
        <fullName evidence="3">TIGR02680 family protein</fullName>
    </submittedName>
</protein>
<feature type="compositionally biased region" description="Basic and acidic residues" evidence="2">
    <location>
        <begin position="335"/>
        <end position="392"/>
    </location>
</feature>
<dbReference type="InterPro" id="IPR027417">
    <property type="entry name" value="P-loop_NTPase"/>
</dbReference>
<evidence type="ECO:0000313" key="3">
    <source>
        <dbReference type="EMBL" id="GAA4240560.1"/>
    </source>
</evidence>
<feature type="compositionally biased region" description="Basic and acidic residues" evidence="2">
    <location>
        <begin position="571"/>
        <end position="582"/>
    </location>
</feature>
<sequence>MTVTELVQGGAPPRWRPVRAGILNVWRYYDEIFEFHKGRLLLRGPNGSGKSKVLELLLPYLLDGSLKPSRLSTFGGSERTMHWNLMGDGHTGTTRVGYVWLEFARGGQWFTCGARLQATSNTRNVTPAYFTTSRRVGVAGGLSLTDGGRPLTRARLDEAIGSDGQVHDSADAYRTTVRRTLYSGLTEQRYDSLLTALRQLRTPKLSERLDPGLLSQLLSSALPPLGEGEIHEIAEGFERLDRQREELRVLDDHVREADQLAARQRTYAQRVLRAAAQRLISATSTMDGLTAKARTGREAHEKAETDHAGTSEQLDEEEELGRRLGAQREALVESEAYRAGHEVDTLRESTRKATADAAETRRVADRHATEAGRRREEAEQAHQDATTRRSLTDRAAAEAARAAERAGLAAVHHEAAAAINAVTSAGDVAAMDAAVKRARELTAAAVDSRERQVDDLRKAIGRHREAVERRADAETDRDTRRGRLDEATGARDTARLDHERARDALAEELAVWARACVRLAPLDPDALRAAVDDENECGEIVFAARAQAVARFASTRGELDAWRRRVEEELTERKRERDELTRRKAIAPDPARTRPADRAGRPGAPLWKLVAFADAVPPGEQAGIEAALEAAGLLDIWVLPDGGLLRDEHDAFAPTLLARPCTGRSVADVLVPEPDTGVPPPVLRAVLAAVAFAGTALDADHPAAVGADGSWRLGTVTGRWHKPEPAYIGASARERARRLRIAELDTRIGALEAEAADCAAAFDDLAEAETALDAELRRRPRHAPLNAAVNALEAAERDLAHRGDELRAAEERVREREKAVTTALRTLTVRGAEHGLPVDEAALDTLAAALRDTRRTGDTWVEHTAALFTAEARAADADRTAHDYERTAAETRERASEDARAAAELTERLATIDATIGAEHRDVLDRLRKVKADADLNRRRCRALHAKLGDLRGLIGRLTENVEAAERDRDAAVAARDQAAARFRHLAAGHLTADAGLDDARTGDGGGVKATLERARAVSARLDRTPHEPRNVREAEAQLSEVMHHARDVLADQADLELVPDEDVQVLTATMNGVRVGAAELRAALRGERDQRRRDITAKERDLFDRTLAGDTRRHLADRIRQAHDLVDGMNARLERVRTASQVAVRLVWQIDPQQPPGVRAARDLLLRDPARLSADDRDALYRFFRDRVEEARAANTAASWEEQLMEVLDYTAWHRFTVRLERADGRGWQDLTRKLHGALSGGEKAIALHLPLFAAVAAHYQTDPGCPRFILLDEVFVGVDTANRGQVFDLLVNLELDMVLTSDHEWCDYRELDGIAIHQLITGADGDGDNAVTTARFLWDGHRTEAADVDVPG</sequence>
<dbReference type="RefSeq" id="WP_344905120.1">
    <property type="nucleotide sequence ID" value="NZ_BAABAS010000026.1"/>
</dbReference>
<organism evidence="3 4">
    <name type="scientific">Actinomadura meridiana</name>
    <dbReference type="NCBI Taxonomy" id="559626"/>
    <lineage>
        <taxon>Bacteria</taxon>
        <taxon>Bacillati</taxon>
        <taxon>Actinomycetota</taxon>
        <taxon>Actinomycetes</taxon>
        <taxon>Streptosporangiales</taxon>
        <taxon>Thermomonosporaceae</taxon>
        <taxon>Actinomadura</taxon>
    </lineage>
</organism>
<dbReference type="NCBIfam" id="TIGR02680">
    <property type="entry name" value="TIGR02680 family protein"/>
    <property type="match status" value="1"/>
</dbReference>
<proteinExistence type="predicted"/>
<feature type="compositionally biased region" description="Basic and acidic residues" evidence="2">
    <location>
        <begin position="591"/>
        <end position="600"/>
    </location>
</feature>
<dbReference type="EMBL" id="BAABAS010000026">
    <property type="protein sequence ID" value="GAA4240560.1"/>
    <property type="molecule type" value="Genomic_DNA"/>
</dbReference>
<reference evidence="4" key="1">
    <citation type="journal article" date="2019" name="Int. J. Syst. Evol. Microbiol.">
        <title>The Global Catalogue of Microorganisms (GCM) 10K type strain sequencing project: providing services to taxonomists for standard genome sequencing and annotation.</title>
        <authorList>
            <consortium name="The Broad Institute Genomics Platform"/>
            <consortium name="The Broad Institute Genome Sequencing Center for Infectious Disease"/>
            <person name="Wu L."/>
            <person name="Ma J."/>
        </authorList>
    </citation>
    <scope>NUCLEOTIDE SEQUENCE [LARGE SCALE GENOMIC DNA]</scope>
    <source>
        <strain evidence="4">JCM 17440</strain>
    </source>
</reference>
<feature type="region of interest" description="Disordered" evidence="2">
    <location>
        <begin position="333"/>
        <end position="392"/>
    </location>
</feature>
<dbReference type="Proteomes" id="UP001501710">
    <property type="component" value="Unassembled WGS sequence"/>
</dbReference>
<feature type="compositionally biased region" description="Basic and acidic residues" evidence="2">
    <location>
        <begin position="295"/>
        <end position="309"/>
    </location>
</feature>
<evidence type="ECO:0000256" key="1">
    <source>
        <dbReference type="SAM" id="Coils"/>
    </source>
</evidence>
<dbReference type="Pfam" id="PF13558">
    <property type="entry name" value="SbcC_Walker_B"/>
    <property type="match status" value="1"/>
</dbReference>
<name>A0ABP8CL11_9ACTN</name>
<feature type="region of interest" description="Disordered" evidence="2">
    <location>
        <begin position="290"/>
        <end position="321"/>
    </location>
</feature>
<comment type="caution">
    <text evidence="3">The sequence shown here is derived from an EMBL/GenBank/DDBJ whole genome shotgun (WGS) entry which is preliminary data.</text>
</comment>
<dbReference type="Gene3D" id="3.40.50.300">
    <property type="entry name" value="P-loop containing nucleotide triphosphate hydrolases"/>
    <property type="match status" value="2"/>
</dbReference>
<dbReference type="CDD" id="cd00267">
    <property type="entry name" value="ABC_ATPase"/>
    <property type="match status" value="1"/>
</dbReference>